<reference evidence="3 4" key="1">
    <citation type="journal article" date="2024" name="BMC Genomics">
        <title>De novo assembly and annotation of Popillia japonica's genome with initial clues to its potential as an invasive pest.</title>
        <authorList>
            <person name="Cucini C."/>
            <person name="Boschi S."/>
            <person name="Funari R."/>
            <person name="Cardaioli E."/>
            <person name="Iannotti N."/>
            <person name="Marturano G."/>
            <person name="Paoli F."/>
            <person name="Bruttini M."/>
            <person name="Carapelli A."/>
            <person name="Frati F."/>
            <person name="Nardi F."/>
        </authorList>
    </citation>
    <scope>NUCLEOTIDE SEQUENCE [LARGE SCALE GENOMIC DNA]</scope>
    <source>
        <strain evidence="3">DMR45628</strain>
    </source>
</reference>
<proteinExistence type="predicted"/>
<name>A0AAW1I771_POPJA</name>
<comment type="caution">
    <text evidence="3">The sequence shown here is derived from an EMBL/GenBank/DDBJ whole genome shotgun (WGS) entry which is preliminary data.</text>
</comment>
<feature type="domain" description="HTH CENPB-type" evidence="2">
    <location>
        <begin position="43"/>
        <end position="121"/>
    </location>
</feature>
<evidence type="ECO:0000259" key="2">
    <source>
        <dbReference type="PROSITE" id="PS51253"/>
    </source>
</evidence>
<dbReference type="PROSITE" id="PS51253">
    <property type="entry name" value="HTH_CENPB"/>
    <property type="match status" value="1"/>
</dbReference>
<gene>
    <name evidence="3" type="ORF">QE152_g38217</name>
</gene>
<dbReference type="GO" id="GO:0003677">
    <property type="term" value="F:DNA binding"/>
    <property type="evidence" value="ECO:0007669"/>
    <property type="project" value="UniProtKB-KW"/>
</dbReference>
<organism evidence="3 4">
    <name type="scientific">Popillia japonica</name>
    <name type="common">Japanese beetle</name>
    <dbReference type="NCBI Taxonomy" id="7064"/>
    <lineage>
        <taxon>Eukaryota</taxon>
        <taxon>Metazoa</taxon>
        <taxon>Ecdysozoa</taxon>
        <taxon>Arthropoda</taxon>
        <taxon>Hexapoda</taxon>
        <taxon>Insecta</taxon>
        <taxon>Pterygota</taxon>
        <taxon>Neoptera</taxon>
        <taxon>Endopterygota</taxon>
        <taxon>Coleoptera</taxon>
        <taxon>Polyphaga</taxon>
        <taxon>Scarabaeiformia</taxon>
        <taxon>Scarabaeidae</taxon>
        <taxon>Rutelinae</taxon>
        <taxon>Popillia</taxon>
    </lineage>
</organism>
<evidence type="ECO:0000313" key="4">
    <source>
        <dbReference type="Proteomes" id="UP001458880"/>
    </source>
</evidence>
<dbReference type="AlphaFoldDB" id="A0AAW1I771"/>
<evidence type="ECO:0000256" key="1">
    <source>
        <dbReference type="ARBA" id="ARBA00023125"/>
    </source>
</evidence>
<sequence length="273" mass="29943">MAFKEAVNDNPSYKKLQVAKSQLARLVNQAKSCSNIANFDYKPNIGNRRIFSKEEEASLVQYIKRPSKMAYGLSYVQIRKLAYEYVCKLNKETPAKWKKDQIASVDWLKSFMGRHHDLALRRPEKTSPGRATAFNRSTTGLTTVTDLPKVVAERDTKQVAQATSAERGELMTTVTDLPKVVAERDTKQVAQATSAERGELMTMLAFISAVGGSVPPVFIFPRVRLLAFISATNSSAGKTMSSGSASAGLAANRNVPLRISEDSRDSHAPGGQL</sequence>
<dbReference type="EMBL" id="JASPKY010000795">
    <property type="protein sequence ID" value="KAK9685209.1"/>
    <property type="molecule type" value="Genomic_DNA"/>
</dbReference>
<dbReference type="InterPro" id="IPR006600">
    <property type="entry name" value="HTH_CenpB_DNA-bd_dom"/>
</dbReference>
<protein>
    <submittedName>
        <fullName evidence="3">Tc5 transposase DNA-binding domain</fullName>
    </submittedName>
</protein>
<dbReference type="Proteomes" id="UP001458880">
    <property type="component" value="Unassembled WGS sequence"/>
</dbReference>
<keyword evidence="4" id="KW-1185">Reference proteome</keyword>
<accession>A0AAW1I771</accession>
<evidence type="ECO:0000313" key="3">
    <source>
        <dbReference type="EMBL" id="KAK9685209.1"/>
    </source>
</evidence>
<keyword evidence="1 3" id="KW-0238">DNA-binding</keyword>